<keyword evidence="5 6" id="KW-0067">ATP-binding</keyword>
<evidence type="ECO:0000313" key="8">
    <source>
        <dbReference type="Proteomes" id="UP000093355"/>
    </source>
</evidence>
<dbReference type="HAMAP" id="MF_00836">
    <property type="entry name" value="PhnN"/>
    <property type="match status" value="1"/>
</dbReference>
<evidence type="ECO:0000256" key="2">
    <source>
        <dbReference type="ARBA" id="ARBA00005069"/>
    </source>
</evidence>
<dbReference type="SMART" id="SM00072">
    <property type="entry name" value="GuKc"/>
    <property type="match status" value="1"/>
</dbReference>
<comment type="caution">
    <text evidence="7">The sequence shown here is derived from an EMBL/GenBank/DDBJ whole genome shotgun (WGS) entry which is preliminary data.</text>
</comment>
<dbReference type="GO" id="GO:0033863">
    <property type="term" value="F:ribose 1,5-bisphosphate phosphokinase activity"/>
    <property type="evidence" value="ECO:0007669"/>
    <property type="project" value="UniProtKB-UniRule"/>
</dbReference>
<dbReference type="InterPro" id="IPR027417">
    <property type="entry name" value="P-loop_NTPase"/>
</dbReference>
<dbReference type="EMBL" id="LXMD01000028">
    <property type="protein sequence ID" value="OCG72843.1"/>
    <property type="molecule type" value="Genomic_DNA"/>
</dbReference>
<comment type="function">
    <text evidence="6">Catalyzes the phosphorylation of ribose 1,5-bisphosphate to 5-phospho-D-ribosyl alpha-1-diphosphate (PRPP).</text>
</comment>
<feature type="binding site" evidence="6">
    <location>
        <begin position="8"/>
        <end position="15"/>
    </location>
    <ligand>
        <name>ATP</name>
        <dbReference type="ChEBI" id="CHEBI:30616"/>
    </ligand>
</feature>
<sequence>MTLVAVVGPSGAGKDAVIDGARRHFAADPRVIFPQRVITRPAGPGEEHRPATEDEFAARERAGGFAVHWDAHGLRYGIPAAVAGAVREGAVAVVNVSRGVIAALPEVFGDVRVVRISVPEDVRRSRILARGREGTADARARLERPDPAPEAGVDLEIVNDGPLPDAVASLVRFLEGIGR</sequence>
<dbReference type="SUPFAM" id="SSF52540">
    <property type="entry name" value="P-loop containing nucleoside triphosphate hydrolases"/>
    <property type="match status" value="1"/>
</dbReference>
<reference evidence="7 8" key="1">
    <citation type="submission" date="2016-05" db="EMBL/GenBank/DDBJ databases">
        <authorList>
            <person name="Lavstsen T."/>
            <person name="Jespersen J.S."/>
        </authorList>
    </citation>
    <scope>NUCLEOTIDE SEQUENCE [LARGE SCALE GENOMIC DNA]</scope>
    <source>
        <strain evidence="7 8">YLB-01</strain>
    </source>
</reference>
<comment type="pathway">
    <text evidence="2 6">Metabolic intermediate biosynthesis; 5-phospho-alpha-D-ribose 1-diphosphate biosynthesis; 5-phospho-alpha-D-ribose 1-diphosphate from D-ribose 5-phosphate (route II): step 3/3.</text>
</comment>
<keyword evidence="4 6" id="KW-0547">Nucleotide-binding</keyword>
<dbReference type="UniPathway" id="UPA00087">
    <property type="reaction ID" value="UER00175"/>
</dbReference>
<dbReference type="Gene3D" id="3.40.50.300">
    <property type="entry name" value="P-loop containing nucleotide triphosphate hydrolases"/>
    <property type="match status" value="1"/>
</dbReference>
<dbReference type="InterPro" id="IPR012699">
    <property type="entry name" value="PhnN"/>
</dbReference>
<proteinExistence type="inferred from homology"/>
<accession>A0A1B9N8C6</accession>
<keyword evidence="7" id="KW-0418">Kinase</keyword>
<dbReference type="GO" id="GO:0019634">
    <property type="term" value="P:organic phosphonate metabolic process"/>
    <property type="evidence" value="ECO:0007669"/>
    <property type="project" value="UniProtKB-UniRule"/>
</dbReference>
<evidence type="ECO:0000313" key="7">
    <source>
        <dbReference type="EMBL" id="OCG72843.1"/>
    </source>
</evidence>
<keyword evidence="3 6" id="KW-0808">Transferase</keyword>
<dbReference type="InterPro" id="IPR008145">
    <property type="entry name" value="GK/Ca_channel_bsu"/>
</dbReference>
<protein>
    <recommendedName>
        <fullName evidence="6">Ribose 1,5-bisphosphate phosphokinase PhnN</fullName>
        <ecNumber evidence="6">2.7.4.23</ecNumber>
    </recommendedName>
    <alternativeName>
        <fullName evidence="6">Ribose 1,5-bisphosphokinase</fullName>
    </alternativeName>
</protein>
<name>A0A1B9N8C6_9MICO</name>
<dbReference type="GO" id="GO:0005524">
    <property type="term" value="F:ATP binding"/>
    <property type="evidence" value="ECO:0007669"/>
    <property type="project" value="UniProtKB-KW"/>
</dbReference>
<dbReference type="GO" id="GO:0006015">
    <property type="term" value="P:5-phosphoribose 1-diphosphate biosynthetic process"/>
    <property type="evidence" value="ECO:0007669"/>
    <property type="project" value="UniProtKB-UniRule"/>
</dbReference>
<evidence type="ECO:0000256" key="1">
    <source>
        <dbReference type="ARBA" id="ARBA00000373"/>
    </source>
</evidence>
<dbReference type="NCBIfam" id="TIGR02322">
    <property type="entry name" value="phosphon_PhnN"/>
    <property type="match status" value="1"/>
</dbReference>
<dbReference type="AlphaFoldDB" id="A0A1B9N8C6"/>
<organism evidence="7 8">
    <name type="scientific">Microbacterium sediminis</name>
    <dbReference type="NCBI Taxonomy" id="904291"/>
    <lineage>
        <taxon>Bacteria</taxon>
        <taxon>Bacillati</taxon>
        <taxon>Actinomycetota</taxon>
        <taxon>Actinomycetes</taxon>
        <taxon>Micrococcales</taxon>
        <taxon>Microbacteriaceae</taxon>
        <taxon>Microbacterium</taxon>
    </lineage>
</organism>
<evidence type="ECO:0000256" key="6">
    <source>
        <dbReference type="HAMAP-Rule" id="MF_00836"/>
    </source>
</evidence>
<gene>
    <name evidence="6" type="primary">phnN</name>
    <name evidence="7" type="ORF">A7J15_10080</name>
</gene>
<comment type="similarity">
    <text evidence="6">Belongs to the ribose 1,5-bisphosphokinase family.</text>
</comment>
<evidence type="ECO:0000256" key="3">
    <source>
        <dbReference type="ARBA" id="ARBA00022679"/>
    </source>
</evidence>
<evidence type="ECO:0000256" key="5">
    <source>
        <dbReference type="ARBA" id="ARBA00022840"/>
    </source>
</evidence>
<keyword evidence="8" id="KW-1185">Reference proteome</keyword>
<evidence type="ECO:0000256" key="4">
    <source>
        <dbReference type="ARBA" id="ARBA00022741"/>
    </source>
</evidence>
<dbReference type="Proteomes" id="UP000093355">
    <property type="component" value="Unassembled WGS sequence"/>
</dbReference>
<dbReference type="OrthoDB" id="341217at2"/>
<dbReference type="RefSeq" id="WP_067027541.1">
    <property type="nucleotide sequence ID" value="NZ_CP038256.1"/>
</dbReference>
<dbReference type="EC" id="2.7.4.23" evidence="6"/>
<dbReference type="STRING" id="904291.A7J15_10080"/>
<comment type="catalytic activity">
    <reaction evidence="1 6">
        <text>alpha-D-ribose 1,5-bisphosphate + ATP = 5-phospho-alpha-D-ribose 1-diphosphate + ADP</text>
        <dbReference type="Rhea" id="RHEA:20109"/>
        <dbReference type="ChEBI" id="CHEBI:30616"/>
        <dbReference type="ChEBI" id="CHEBI:58017"/>
        <dbReference type="ChEBI" id="CHEBI:68688"/>
        <dbReference type="ChEBI" id="CHEBI:456216"/>
        <dbReference type="EC" id="2.7.4.23"/>
    </reaction>
</comment>